<gene>
    <name evidence="2" type="ORF">JOL62DRAFT_558288</name>
</gene>
<protein>
    <submittedName>
        <fullName evidence="2">Uncharacterized protein</fullName>
    </submittedName>
</protein>
<feature type="coiled-coil region" evidence="1">
    <location>
        <begin position="83"/>
        <end position="110"/>
    </location>
</feature>
<evidence type="ECO:0000256" key="1">
    <source>
        <dbReference type="SAM" id="Coils"/>
    </source>
</evidence>
<proteinExistence type="predicted"/>
<sequence>MGSGQTTCRLEAKSFLGPITDTRPVWAAMMRGFKKGEEEHGYDVFVTFQPTSPWITDPFTPRPYGHQNAVAIRVASHRRQEPLQARQHRLQRLETLLERIARAARLLKRRVQRCLRLPVQRSFERLSGVASPAHYKEPQLHLSPNASWHEGLHVPGAKQTGFVWKLFSSLPRSLSGALEPAKHLVSSPPASQSVDILGFVRDRYVSAICMKHHF</sequence>
<keyword evidence="3" id="KW-1185">Reference proteome</keyword>
<accession>A0ABR1N320</accession>
<name>A0ABR1N320_9PEZI</name>
<dbReference type="Proteomes" id="UP001367316">
    <property type="component" value="Unassembled WGS sequence"/>
</dbReference>
<keyword evidence="1" id="KW-0175">Coiled coil</keyword>
<comment type="caution">
    <text evidence="2">The sequence shown here is derived from an EMBL/GenBank/DDBJ whole genome shotgun (WGS) entry which is preliminary data.</text>
</comment>
<organism evidence="2 3">
    <name type="scientific">Phyllosticta paracitricarpa</name>
    <dbReference type="NCBI Taxonomy" id="2016321"/>
    <lineage>
        <taxon>Eukaryota</taxon>
        <taxon>Fungi</taxon>
        <taxon>Dikarya</taxon>
        <taxon>Ascomycota</taxon>
        <taxon>Pezizomycotina</taxon>
        <taxon>Dothideomycetes</taxon>
        <taxon>Dothideomycetes incertae sedis</taxon>
        <taxon>Botryosphaeriales</taxon>
        <taxon>Phyllostictaceae</taxon>
        <taxon>Phyllosticta</taxon>
    </lineage>
</organism>
<reference evidence="2 3" key="1">
    <citation type="submission" date="2024-04" db="EMBL/GenBank/DDBJ databases">
        <title>Phyllosticta paracitricarpa is synonymous to the EU quarantine fungus P. citricarpa based on phylogenomic analyses.</title>
        <authorList>
            <consortium name="Lawrence Berkeley National Laboratory"/>
            <person name="Van ingen-buijs V.A."/>
            <person name="Van westerhoven A.C."/>
            <person name="Haridas S."/>
            <person name="Skiadas P."/>
            <person name="Martin F."/>
            <person name="Groenewald J.Z."/>
            <person name="Crous P.W."/>
            <person name="Seidl M.F."/>
        </authorList>
    </citation>
    <scope>NUCLEOTIDE SEQUENCE [LARGE SCALE GENOMIC DNA]</scope>
    <source>
        <strain evidence="2 3">CBS 141358</strain>
    </source>
</reference>
<dbReference type="EMBL" id="JBBPBF010000027">
    <property type="protein sequence ID" value="KAK7608710.1"/>
    <property type="molecule type" value="Genomic_DNA"/>
</dbReference>
<evidence type="ECO:0000313" key="2">
    <source>
        <dbReference type="EMBL" id="KAK7608710.1"/>
    </source>
</evidence>
<evidence type="ECO:0000313" key="3">
    <source>
        <dbReference type="Proteomes" id="UP001367316"/>
    </source>
</evidence>